<feature type="domain" description="N-acetyltransferase" evidence="2">
    <location>
        <begin position="1"/>
        <end position="125"/>
    </location>
</feature>
<keyword evidence="1" id="KW-0808">Transferase</keyword>
<evidence type="ECO:0000313" key="4">
    <source>
        <dbReference type="Proteomes" id="UP000825123"/>
    </source>
</evidence>
<evidence type="ECO:0000256" key="1">
    <source>
        <dbReference type="ARBA" id="ARBA00022679"/>
    </source>
</evidence>
<accession>A0A8D5U4C5</accession>
<dbReference type="AlphaFoldDB" id="A0A8D5U4C5"/>
<dbReference type="GeneID" id="66162082"/>
<organism evidence="3 4">
    <name type="scientific">Stygiolobus caldivivus</name>
    <dbReference type="NCBI Taxonomy" id="2824673"/>
    <lineage>
        <taxon>Archaea</taxon>
        <taxon>Thermoproteota</taxon>
        <taxon>Thermoprotei</taxon>
        <taxon>Sulfolobales</taxon>
        <taxon>Sulfolobaceae</taxon>
        <taxon>Stygiolobus</taxon>
    </lineage>
</organism>
<dbReference type="RefSeq" id="WP_221289091.1">
    <property type="nucleotide sequence ID" value="NZ_AP024597.1"/>
</dbReference>
<dbReference type="CDD" id="cd04301">
    <property type="entry name" value="NAT_SF"/>
    <property type="match status" value="1"/>
</dbReference>
<dbReference type="EMBL" id="AP024597">
    <property type="protein sequence ID" value="BCU69033.1"/>
    <property type="molecule type" value="Genomic_DNA"/>
</dbReference>
<dbReference type="SUPFAM" id="SSF55729">
    <property type="entry name" value="Acyl-CoA N-acyltransferases (Nat)"/>
    <property type="match status" value="1"/>
</dbReference>
<dbReference type="InterPro" id="IPR050769">
    <property type="entry name" value="NAT_camello-type"/>
</dbReference>
<reference evidence="3 4" key="1">
    <citation type="submission" date="2021-04" db="EMBL/GenBank/DDBJ databases">
        <title>Complete genome sequence of Stygiolobus sp. KN-1.</title>
        <authorList>
            <person name="Nakamura K."/>
            <person name="Sakai H."/>
            <person name="Kurosawa N."/>
        </authorList>
    </citation>
    <scope>NUCLEOTIDE SEQUENCE [LARGE SCALE GENOMIC DNA]</scope>
    <source>
        <strain evidence="3 4">KN-1</strain>
    </source>
</reference>
<dbReference type="PROSITE" id="PS51186">
    <property type="entry name" value="GNAT"/>
    <property type="match status" value="1"/>
</dbReference>
<dbReference type="InterPro" id="IPR000182">
    <property type="entry name" value="GNAT_dom"/>
</dbReference>
<dbReference type="PANTHER" id="PTHR13947:SF37">
    <property type="entry name" value="LD18367P"/>
    <property type="match status" value="1"/>
</dbReference>
<protein>
    <submittedName>
        <fullName evidence="3">N-acetyltransferase</fullName>
    </submittedName>
</protein>
<dbReference type="KEGG" id="csty:KN1_03300"/>
<proteinExistence type="predicted"/>
<dbReference type="Gene3D" id="3.40.630.30">
    <property type="match status" value="1"/>
</dbReference>
<dbReference type="Pfam" id="PF00583">
    <property type="entry name" value="Acetyltransf_1"/>
    <property type="match status" value="1"/>
</dbReference>
<keyword evidence="4" id="KW-1185">Reference proteome</keyword>
<dbReference type="InterPro" id="IPR016181">
    <property type="entry name" value="Acyl_CoA_acyltransferase"/>
</dbReference>
<name>A0A8D5U4C5_9CREN</name>
<dbReference type="Proteomes" id="UP000825123">
    <property type="component" value="Chromosome"/>
</dbReference>
<dbReference type="PANTHER" id="PTHR13947">
    <property type="entry name" value="GNAT FAMILY N-ACETYLTRANSFERASE"/>
    <property type="match status" value="1"/>
</dbReference>
<evidence type="ECO:0000259" key="2">
    <source>
        <dbReference type="PROSITE" id="PS51186"/>
    </source>
</evidence>
<sequence length="147" mass="16425">MGIEDLISKSLSSYDTYYALKNINSSKILTIKIKGNPVGFAELKKKKDIGGIFYVGVLPEYRGKGIGKTLVKKAEDYFKSKGVSLVVASTKSTNLSAIDMFKALDYKFMKKREVKHEIIMLLDATEDDLIVCKEIEKGSSCKEIKKN</sequence>
<gene>
    <name evidence="3" type="ORF">KN1_03300</name>
</gene>
<evidence type="ECO:0000313" key="3">
    <source>
        <dbReference type="EMBL" id="BCU69033.1"/>
    </source>
</evidence>
<dbReference type="GO" id="GO:0008080">
    <property type="term" value="F:N-acetyltransferase activity"/>
    <property type="evidence" value="ECO:0007669"/>
    <property type="project" value="InterPro"/>
</dbReference>